<evidence type="ECO:0000259" key="3">
    <source>
        <dbReference type="Pfam" id="PF13586"/>
    </source>
</evidence>
<feature type="region of interest" description="Disordered" evidence="1">
    <location>
        <begin position="138"/>
        <end position="167"/>
    </location>
</feature>
<dbReference type="PANTHER" id="PTHR33803:SF3">
    <property type="entry name" value="BLL1974 PROTEIN"/>
    <property type="match status" value="1"/>
</dbReference>
<gene>
    <name evidence="4" type="ORF">IQ260_30480</name>
</gene>
<comment type="caution">
    <text evidence="4">The sequence shown here is derived from an EMBL/GenBank/DDBJ whole genome shotgun (WGS) entry which is preliminary data.</text>
</comment>
<dbReference type="Pfam" id="PF05598">
    <property type="entry name" value="DUF772"/>
    <property type="match status" value="1"/>
</dbReference>
<dbReference type="AlphaFoldDB" id="A0A929A0K6"/>
<dbReference type="PANTHER" id="PTHR33803">
    <property type="entry name" value="IS1478 TRANSPOSASE"/>
    <property type="match status" value="1"/>
</dbReference>
<dbReference type="NCBIfam" id="NF033578">
    <property type="entry name" value="transpos_IS5_1"/>
    <property type="match status" value="1"/>
</dbReference>
<evidence type="ECO:0000313" key="5">
    <source>
        <dbReference type="Proteomes" id="UP000615026"/>
    </source>
</evidence>
<evidence type="ECO:0000256" key="1">
    <source>
        <dbReference type="SAM" id="MobiDB-lite"/>
    </source>
</evidence>
<name>A0A929A0K6_LEPEC</name>
<sequence>MYRQSSPGQLSFENFYLPFRGKLSSENRWVKLAEMVPWDEFESVYAQQFSEDEGAPAKRFRMALGALIIKERLGISDRETVEQIRENPYLQYFLGLHEYRDDAPFDASMLVHFRKRIGIDLVLQVNESVVQSAMEADTAALPTDSDPGHKAPSDEDDSDPPEPPVLEHRGKLIADASCAPADIRYPTDLDLLNEAREHSERLIDELYQQVAGCMKKKPRTYRNQARKAYLTLAKKRKKPHKLIRKSIRQQLNFLRRNLAHIDRLITVGASLAALDPREYRTLLVIHEVFRQQQHMYDQKSRRIDDRIVSISQPHVRPIVRGKAGTPVEFGAKIAISCVAGFVFLDHLSWDNFNESGDLIDQIERFRTRTGHYPESVHVDQIYRTRPNLDWCKQHGIRLSGPPLGRPSLDEKEQTQLRQQAREDERIRVEVEGKFGQAKRRFGLGRVMAKLAQTAETMIAITCLVMNLEKRLRRFIFWLMRFWIHLVHSAIQSW</sequence>
<dbReference type="RefSeq" id="WP_193996782.1">
    <property type="nucleotide sequence ID" value="NZ_JADEXP010000613.1"/>
</dbReference>
<dbReference type="EMBL" id="JADEXP010000613">
    <property type="protein sequence ID" value="MBE9070967.1"/>
    <property type="molecule type" value="Genomic_DNA"/>
</dbReference>
<protein>
    <submittedName>
        <fullName evidence="4">IS5 family transposase</fullName>
    </submittedName>
</protein>
<organism evidence="4 5">
    <name type="scientific">Leptolyngbya cf. ectocarpi LEGE 11479</name>
    <dbReference type="NCBI Taxonomy" id="1828722"/>
    <lineage>
        <taxon>Bacteria</taxon>
        <taxon>Bacillati</taxon>
        <taxon>Cyanobacteriota</taxon>
        <taxon>Cyanophyceae</taxon>
        <taxon>Leptolyngbyales</taxon>
        <taxon>Leptolyngbyaceae</taxon>
        <taxon>Leptolyngbya group</taxon>
        <taxon>Leptolyngbya</taxon>
    </lineage>
</organism>
<feature type="domain" description="Transposase InsH N-terminal" evidence="2">
    <location>
        <begin position="22"/>
        <end position="116"/>
    </location>
</feature>
<evidence type="ECO:0000313" key="4">
    <source>
        <dbReference type="EMBL" id="MBE9070967.1"/>
    </source>
</evidence>
<feature type="domain" description="Transposase DDE" evidence="3">
    <location>
        <begin position="376"/>
        <end position="468"/>
    </location>
</feature>
<dbReference type="InterPro" id="IPR008490">
    <property type="entry name" value="Transposase_InsH_N"/>
</dbReference>
<dbReference type="Pfam" id="PF13586">
    <property type="entry name" value="DDE_Tnp_1_2"/>
    <property type="match status" value="1"/>
</dbReference>
<proteinExistence type="predicted"/>
<evidence type="ECO:0000259" key="2">
    <source>
        <dbReference type="Pfam" id="PF05598"/>
    </source>
</evidence>
<keyword evidence="5" id="KW-1185">Reference proteome</keyword>
<dbReference type="Proteomes" id="UP000615026">
    <property type="component" value="Unassembled WGS sequence"/>
</dbReference>
<dbReference type="InterPro" id="IPR047710">
    <property type="entry name" value="Transpos_IS5-like"/>
</dbReference>
<reference evidence="4" key="1">
    <citation type="submission" date="2020-10" db="EMBL/GenBank/DDBJ databases">
        <authorList>
            <person name="Castelo-Branco R."/>
            <person name="Eusebio N."/>
            <person name="Adriana R."/>
            <person name="Vieira A."/>
            <person name="Brugerolle De Fraissinette N."/>
            <person name="Rezende De Castro R."/>
            <person name="Schneider M.P."/>
            <person name="Vasconcelos V."/>
            <person name="Leao P.N."/>
        </authorList>
    </citation>
    <scope>NUCLEOTIDE SEQUENCE</scope>
    <source>
        <strain evidence="4">LEGE 11479</strain>
    </source>
</reference>
<accession>A0A929A0K6</accession>
<dbReference type="InterPro" id="IPR025668">
    <property type="entry name" value="Tnp_DDE_dom"/>
</dbReference>